<comment type="caution">
    <text evidence="1">The sequence shown here is derived from an EMBL/GenBank/DDBJ whole genome shotgun (WGS) entry which is preliminary data.</text>
</comment>
<reference evidence="1" key="1">
    <citation type="submission" date="2023-11" db="EMBL/GenBank/DDBJ databases">
        <authorList>
            <person name="Poullet M."/>
        </authorList>
    </citation>
    <scope>NUCLEOTIDE SEQUENCE</scope>
    <source>
        <strain evidence="1">E1834</strain>
    </source>
</reference>
<evidence type="ECO:0000313" key="1">
    <source>
        <dbReference type="EMBL" id="CAK5085883.1"/>
    </source>
</evidence>
<evidence type="ECO:0000313" key="2">
    <source>
        <dbReference type="Proteomes" id="UP001497535"/>
    </source>
</evidence>
<proteinExistence type="predicted"/>
<accession>A0ACB1A6K7</accession>
<sequence length="82" mass="9266">MIILGGLELFRNKKIFGNRNFETSRNGARLPARPSFPSPPACPFRPSCPSSPYPSLPFHPNYYLITIPRKNTAPAVYLKDPY</sequence>
<dbReference type="EMBL" id="CAVMJV010000058">
    <property type="protein sequence ID" value="CAK5085883.1"/>
    <property type="molecule type" value="Genomic_DNA"/>
</dbReference>
<dbReference type="Proteomes" id="UP001497535">
    <property type="component" value="Unassembled WGS sequence"/>
</dbReference>
<gene>
    <name evidence="1" type="ORF">MENTE1834_LOCUS33351</name>
</gene>
<keyword evidence="2" id="KW-1185">Reference proteome</keyword>
<organism evidence="1 2">
    <name type="scientific">Meloidogyne enterolobii</name>
    <name type="common">Root-knot nematode worm</name>
    <name type="synonym">Meloidogyne mayaguensis</name>
    <dbReference type="NCBI Taxonomy" id="390850"/>
    <lineage>
        <taxon>Eukaryota</taxon>
        <taxon>Metazoa</taxon>
        <taxon>Ecdysozoa</taxon>
        <taxon>Nematoda</taxon>
        <taxon>Chromadorea</taxon>
        <taxon>Rhabditida</taxon>
        <taxon>Tylenchina</taxon>
        <taxon>Tylenchomorpha</taxon>
        <taxon>Tylenchoidea</taxon>
        <taxon>Meloidogynidae</taxon>
        <taxon>Meloidogyninae</taxon>
        <taxon>Meloidogyne</taxon>
    </lineage>
</organism>
<name>A0ACB1A6K7_MELEN</name>
<protein>
    <submittedName>
        <fullName evidence="1">Uncharacterized protein</fullName>
    </submittedName>
</protein>